<evidence type="ECO:0000313" key="4">
    <source>
        <dbReference type="Proteomes" id="UP001141650"/>
    </source>
</evidence>
<sequence>MITSTFTPEFARRILDGLDAGAFDKHLSRAARERLRSEALRSLPASTDAAPLVVEQITREAERGEAGPNR</sequence>
<evidence type="ECO:0000313" key="2">
    <source>
        <dbReference type="EMBL" id="OQZ89948.1"/>
    </source>
</evidence>
<reference evidence="2 3" key="1">
    <citation type="submission" date="2017-02" db="EMBL/GenBank/DDBJ databases">
        <title>The new phylogeny of genus Mycobacterium.</title>
        <authorList>
            <person name="Tortoli E."/>
            <person name="Trovato A."/>
            <person name="Cirillo D.M."/>
        </authorList>
    </citation>
    <scope>NUCLEOTIDE SEQUENCE [LARGE SCALE GENOMIC DNA]</scope>
    <source>
        <strain evidence="2 3">DSM 45230</strain>
    </source>
</reference>
<reference evidence="1" key="3">
    <citation type="journal article" date="2022" name="BMC Genomics">
        <title>Comparative genome analysis of mycobacteria focusing on tRNA and non-coding RNA.</title>
        <authorList>
            <person name="Behra P.R.K."/>
            <person name="Pettersson B.M.F."/>
            <person name="Ramesh M."/>
            <person name="Das S."/>
            <person name="Dasgupta S."/>
            <person name="Kirsebom L.A."/>
        </authorList>
    </citation>
    <scope>NUCLEOTIDE SEQUENCE</scope>
    <source>
        <strain evidence="1">CCUG 55640</strain>
    </source>
</reference>
<reference evidence="1" key="2">
    <citation type="submission" date="2020-07" db="EMBL/GenBank/DDBJ databases">
        <authorList>
            <person name="Pettersson B.M.F."/>
            <person name="Behra P.R.K."/>
            <person name="Ramesh M."/>
            <person name="Das S."/>
            <person name="Dasgupta S."/>
            <person name="Kirsebom L.A."/>
        </authorList>
    </citation>
    <scope>NUCLEOTIDE SEQUENCE</scope>
    <source>
        <strain evidence="1">CCUG 55640</strain>
    </source>
</reference>
<keyword evidence="3" id="KW-1185">Reference proteome</keyword>
<organism evidence="1 4">
    <name type="scientific">Mycobacterium alsense</name>
    <dbReference type="NCBI Taxonomy" id="324058"/>
    <lineage>
        <taxon>Bacteria</taxon>
        <taxon>Bacillati</taxon>
        <taxon>Actinomycetota</taxon>
        <taxon>Actinomycetes</taxon>
        <taxon>Mycobacteriales</taxon>
        <taxon>Mycobacteriaceae</taxon>
        <taxon>Mycobacterium</taxon>
    </lineage>
</organism>
<accession>A0AA41XQ20</accession>
<name>A0AA41XQ20_9MYCO</name>
<dbReference type="EMBL" id="MVHD01000025">
    <property type="protein sequence ID" value="OQZ89948.1"/>
    <property type="molecule type" value="Genomic_DNA"/>
</dbReference>
<evidence type="ECO:0000313" key="3">
    <source>
        <dbReference type="Proteomes" id="UP000192319"/>
    </source>
</evidence>
<protein>
    <submittedName>
        <fullName evidence="1">Uncharacterized protein</fullName>
    </submittedName>
</protein>
<gene>
    <name evidence="2" type="ORF">BST11_15350</name>
    <name evidence="1" type="ORF">H7K38_15010</name>
</gene>
<dbReference type="RefSeq" id="WP_083138770.1">
    <property type="nucleotide sequence ID" value="NZ_JACKVH010000014.1"/>
</dbReference>
<dbReference type="Proteomes" id="UP000192319">
    <property type="component" value="Unassembled WGS sequence"/>
</dbReference>
<evidence type="ECO:0000313" key="1">
    <source>
        <dbReference type="EMBL" id="MCV7379956.1"/>
    </source>
</evidence>
<dbReference type="AlphaFoldDB" id="A0AA41XQ20"/>
<proteinExistence type="predicted"/>
<dbReference type="EMBL" id="JACKVH010000014">
    <property type="protein sequence ID" value="MCV7379956.1"/>
    <property type="molecule type" value="Genomic_DNA"/>
</dbReference>
<comment type="caution">
    <text evidence="1">The sequence shown here is derived from an EMBL/GenBank/DDBJ whole genome shotgun (WGS) entry which is preliminary data.</text>
</comment>
<dbReference type="Proteomes" id="UP001141650">
    <property type="component" value="Unassembled WGS sequence"/>
</dbReference>